<dbReference type="PROSITE" id="PS50995">
    <property type="entry name" value="HTH_MARR_2"/>
    <property type="match status" value="1"/>
</dbReference>
<sequence>MNDMHQPAPVEIPKKVDFFEGLSTSLKINYLIAIASNLTPVLKNDSKNFKYISIQELRCLSVIVRLGPQTLSQLAKASRQNTANVSRTTTKLLHKKLLVKISNPEHKRSYFLWVTNSGLDLYNTFRPEIESRAEQYTLNFTEKDKEQLCLLLQRYIENAT</sequence>
<evidence type="ECO:0000313" key="5">
    <source>
        <dbReference type="EMBL" id="MBN7797386.1"/>
    </source>
</evidence>
<name>A0A939IKJ4_9GAMM</name>
<comment type="caution">
    <text evidence="5">The sequence shown here is derived from an EMBL/GenBank/DDBJ whole genome shotgun (WGS) entry which is preliminary data.</text>
</comment>
<evidence type="ECO:0000256" key="3">
    <source>
        <dbReference type="ARBA" id="ARBA00023163"/>
    </source>
</evidence>
<feature type="domain" description="HTH marR-type" evidence="4">
    <location>
        <begin position="28"/>
        <end position="157"/>
    </location>
</feature>
<dbReference type="InterPro" id="IPR036388">
    <property type="entry name" value="WH-like_DNA-bd_sf"/>
</dbReference>
<keyword evidence="3" id="KW-0804">Transcription</keyword>
<accession>A0A939IKJ4</accession>
<protein>
    <submittedName>
        <fullName evidence="5">Winged helix-turn-helix transcriptional regulator</fullName>
    </submittedName>
</protein>
<dbReference type="PANTHER" id="PTHR35790">
    <property type="entry name" value="HTH-TYPE TRANSCRIPTIONAL REGULATOR PCHR"/>
    <property type="match status" value="1"/>
</dbReference>
<dbReference type="PANTHER" id="PTHR35790:SF4">
    <property type="entry name" value="HTH-TYPE TRANSCRIPTIONAL REGULATOR PCHR"/>
    <property type="match status" value="1"/>
</dbReference>
<dbReference type="GO" id="GO:0003677">
    <property type="term" value="F:DNA binding"/>
    <property type="evidence" value="ECO:0007669"/>
    <property type="project" value="UniProtKB-KW"/>
</dbReference>
<evidence type="ECO:0000313" key="6">
    <source>
        <dbReference type="Proteomes" id="UP000664303"/>
    </source>
</evidence>
<dbReference type="SUPFAM" id="SSF46785">
    <property type="entry name" value="Winged helix' DNA-binding domain"/>
    <property type="match status" value="1"/>
</dbReference>
<evidence type="ECO:0000256" key="1">
    <source>
        <dbReference type="ARBA" id="ARBA00023015"/>
    </source>
</evidence>
<dbReference type="Pfam" id="PF01047">
    <property type="entry name" value="MarR"/>
    <property type="match status" value="1"/>
</dbReference>
<gene>
    <name evidence="5" type="ORF">JYP50_12330</name>
</gene>
<organism evidence="5 6">
    <name type="scientific">Parahaliea mediterranea</name>
    <dbReference type="NCBI Taxonomy" id="651086"/>
    <lineage>
        <taxon>Bacteria</taxon>
        <taxon>Pseudomonadati</taxon>
        <taxon>Pseudomonadota</taxon>
        <taxon>Gammaproteobacteria</taxon>
        <taxon>Cellvibrionales</taxon>
        <taxon>Halieaceae</taxon>
        <taxon>Parahaliea</taxon>
    </lineage>
</organism>
<evidence type="ECO:0000256" key="2">
    <source>
        <dbReference type="ARBA" id="ARBA00023125"/>
    </source>
</evidence>
<keyword evidence="2" id="KW-0238">DNA-binding</keyword>
<dbReference type="EMBL" id="JAFKCZ010000008">
    <property type="protein sequence ID" value="MBN7797386.1"/>
    <property type="molecule type" value="Genomic_DNA"/>
</dbReference>
<reference evidence="5" key="1">
    <citation type="submission" date="2021-02" db="EMBL/GenBank/DDBJ databases">
        <title>PHA producing bacteria isolated from coastal sediment in Guangdong, Shenzhen.</title>
        <authorList>
            <person name="Zheng W."/>
            <person name="Yu S."/>
            <person name="Huang Y."/>
        </authorList>
    </citation>
    <scope>NUCLEOTIDE SEQUENCE</scope>
    <source>
        <strain evidence="5">TN14-10</strain>
    </source>
</reference>
<dbReference type="InterPro" id="IPR052067">
    <property type="entry name" value="Metal_resp_HTH_trans_reg"/>
</dbReference>
<dbReference type="SMART" id="SM00347">
    <property type="entry name" value="HTH_MARR"/>
    <property type="match status" value="1"/>
</dbReference>
<dbReference type="InterPro" id="IPR000835">
    <property type="entry name" value="HTH_MarR-typ"/>
</dbReference>
<dbReference type="Proteomes" id="UP000664303">
    <property type="component" value="Unassembled WGS sequence"/>
</dbReference>
<dbReference type="InterPro" id="IPR036390">
    <property type="entry name" value="WH_DNA-bd_sf"/>
</dbReference>
<dbReference type="Gene3D" id="1.10.10.10">
    <property type="entry name" value="Winged helix-like DNA-binding domain superfamily/Winged helix DNA-binding domain"/>
    <property type="match status" value="1"/>
</dbReference>
<proteinExistence type="predicted"/>
<evidence type="ECO:0000259" key="4">
    <source>
        <dbReference type="PROSITE" id="PS50995"/>
    </source>
</evidence>
<dbReference type="RefSeq" id="WP_206560834.1">
    <property type="nucleotide sequence ID" value="NZ_JAFKCZ010000008.1"/>
</dbReference>
<dbReference type="GO" id="GO:0003700">
    <property type="term" value="F:DNA-binding transcription factor activity"/>
    <property type="evidence" value="ECO:0007669"/>
    <property type="project" value="InterPro"/>
</dbReference>
<keyword evidence="1" id="KW-0805">Transcription regulation</keyword>
<dbReference type="AlphaFoldDB" id="A0A939IKJ4"/>
<keyword evidence="6" id="KW-1185">Reference proteome</keyword>